<keyword evidence="4" id="KW-1185">Reference proteome</keyword>
<dbReference type="OrthoDB" id="9780310at2"/>
<evidence type="ECO:0000313" key="5">
    <source>
        <dbReference type="Proteomes" id="UP000321514"/>
    </source>
</evidence>
<dbReference type="PANTHER" id="PTHR30348">
    <property type="entry name" value="UNCHARACTERIZED PROTEIN YECE"/>
    <property type="match status" value="1"/>
</dbReference>
<comment type="caution">
    <text evidence="2">The sequence shown here is derived from an EMBL/GenBank/DDBJ whole genome shotgun (WGS) entry which is preliminary data.</text>
</comment>
<evidence type="ECO:0000313" key="4">
    <source>
        <dbReference type="Proteomes" id="UP000183760"/>
    </source>
</evidence>
<dbReference type="Gene3D" id="3.20.20.410">
    <property type="entry name" value="Protein of unknown function UPF0759"/>
    <property type="match status" value="1"/>
</dbReference>
<dbReference type="InterPro" id="IPR002763">
    <property type="entry name" value="DUF72"/>
</dbReference>
<dbReference type="Proteomes" id="UP000183760">
    <property type="component" value="Unassembled WGS sequence"/>
</dbReference>
<organism evidence="2 5">
    <name type="scientific">Myxococcus fulvus</name>
    <dbReference type="NCBI Taxonomy" id="33"/>
    <lineage>
        <taxon>Bacteria</taxon>
        <taxon>Pseudomonadati</taxon>
        <taxon>Myxococcota</taxon>
        <taxon>Myxococcia</taxon>
        <taxon>Myxococcales</taxon>
        <taxon>Cystobacterineae</taxon>
        <taxon>Myxococcaceae</taxon>
        <taxon>Myxococcus</taxon>
    </lineage>
</organism>
<gene>
    <name evidence="2" type="ORF">MFU01_43640</name>
    <name evidence="3" type="ORF">SAMN05443572_105582</name>
</gene>
<evidence type="ECO:0000313" key="2">
    <source>
        <dbReference type="EMBL" id="GEN09327.1"/>
    </source>
</evidence>
<sequence>MAPQRGPSQLDLFTGAPAEAPARARSRSQPVEPAPVQDSLASLGQQLPTGVFLGTSSWTFPGWSGLVYDHEASASQLAREGLSAYARHPVLRTVGIDRTFYGPISAEAFAEYAEQVPADFRFLVKAHEVCTLARFPVHERYGAHRGQLNERFLHAAYAEEHVVRPFVEGLGDKGGPLVFQFPPQDPQGLGGTARFVERLHAFLSALPKGPLYAVEVRNEELLTEGFAQALADVGACPVLAVWAHMPSMGIQAKRTRALDARALVVRWMLPPNLGYEEARARYAPFNRLVDEDVPTRDLLARACLAALRRERPVFVTINNKAEGSAPLSAIKLAERIVTGTAKEGDQRSVAS</sequence>
<proteinExistence type="predicted"/>
<dbReference type="STRING" id="1334629.MFUL124B02_28180"/>
<protein>
    <submittedName>
        <fullName evidence="3">Uncharacterized conserved protein YecE, DUF72 family</fullName>
    </submittedName>
</protein>
<dbReference type="AlphaFoldDB" id="A0A511T5W3"/>
<evidence type="ECO:0000313" key="3">
    <source>
        <dbReference type="EMBL" id="SEU17361.1"/>
    </source>
</evidence>
<feature type="region of interest" description="Disordered" evidence="1">
    <location>
        <begin position="1"/>
        <end position="38"/>
    </location>
</feature>
<dbReference type="EMBL" id="BJXR01000033">
    <property type="protein sequence ID" value="GEN09327.1"/>
    <property type="molecule type" value="Genomic_DNA"/>
</dbReference>
<dbReference type="Pfam" id="PF01904">
    <property type="entry name" value="DUF72"/>
    <property type="match status" value="1"/>
</dbReference>
<accession>A0A511T5W3</accession>
<name>A0A511T5W3_MYXFU</name>
<dbReference type="PANTHER" id="PTHR30348:SF4">
    <property type="entry name" value="DUF72 DOMAIN-CONTAINING PROTEIN"/>
    <property type="match status" value="1"/>
</dbReference>
<dbReference type="RefSeq" id="WP_074955555.1">
    <property type="nucleotide sequence ID" value="NZ_BJXR01000033.1"/>
</dbReference>
<dbReference type="Proteomes" id="UP000321514">
    <property type="component" value="Unassembled WGS sequence"/>
</dbReference>
<evidence type="ECO:0000256" key="1">
    <source>
        <dbReference type="SAM" id="MobiDB-lite"/>
    </source>
</evidence>
<dbReference type="EMBL" id="FOIB01000005">
    <property type="protein sequence ID" value="SEU17361.1"/>
    <property type="molecule type" value="Genomic_DNA"/>
</dbReference>
<dbReference type="InterPro" id="IPR036520">
    <property type="entry name" value="UPF0759_sf"/>
</dbReference>
<reference evidence="3 4" key="1">
    <citation type="submission" date="2016-10" db="EMBL/GenBank/DDBJ databases">
        <authorList>
            <person name="Varghese N."/>
            <person name="Submissions S."/>
        </authorList>
    </citation>
    <scope>NUCLEOTIDE SEQUENCE [LARGE SCALE GENOMIC DNA]</scope>
    <source>
        <strain evidence="3 4">DSM 16525</strain>
    </source>
</reference>
<dbReference type="SUPFAM" id="SSF117396">
    <property type="entry name" value="TM1631-like"/>
    <property type="match status" value="1"/>
</dbReference>
<reference evidence="2 5" key="2">
    <citation type="submission" date="2019-07" db="EMBL/GenBank/DDBJ databases">
        <title>Whole genome shotgun sequence of Myxococcus fulvus NBRC 100333.</title>
        <authorList>
            <person name="Hosoyama A."/>
            <person name="Uohara A."/>
            <person name="Ohji S."/>
            <person name="Ichikawa N."/>
        </authorList>
    </citation>
    <scope>NUCLEOTIDE SEQUENCE [LARGE SCALE GENOMIC DNA]</scope>
    <source>
        <strain evidence="2 5">NBRC 100333</strain>
    </source>
</reference>